<reference evidence="1 2" key="1">
    <citation type="submission" date="2013-12" db="EMBL/GenBank/DDBJ databases">
        <authorList>
            <consortium name="DOE Joint Genome Institute"/>
            <person name="Muyzer G."/>
            <person name="Huntemann M."/>
            <person name="Han J."/>
            <person name="Chen A."/>
            <person name="Kyrpides N."/>
            <person name="Mavromatis K."/>
            <person name="Markowitz V."/>
            <person name="Palaniappan K."/>
            <person name="Ivanova N."/>
            <person name="Schaumberg A."/>
            <person name="Pati A."/>
            <person name="Liolios K."/>
            <person name="Nordberg H.P."/>
            <person name="Cantor M.N."/>
            <person name="Hua S.X."/>
            <person name="Woyke T."/>
        </authorList>
    </citation>
    <scope>NUCLEOTIDE SEQUENCE [LARGE SCALE GENOMIC DNA]</scope>
    <source>
        <strain evidence="1 2">ARh 1</strain>
    </source>
</reference>
<keyword evidence="2" id="KW-1185">Reference proteome</keyword>
<dbReference type="AlphaFoldDB" id="W0DSB4"/>
<accession>W0DSB4</accession>
<dbReference type="InterPro" id="IPR021357">
    <property type="entry name" value="DUF2782"/>
</dbReference>
<dbReference type="Pfam" id="PF11191">
    <property type="entry name" value="DUF2782"/>
    <property type="match status" value="1"/>
</dbReference>
<name>W0DSB4_9GAMM</name>
<dbReference type="STRING" id="713585.THITH_17125"/>
<evidence type="ECO:0008006" key="3">
    <source>
        <dbReference type="Google" id="ProtNLM"/>
    </source>
</evidence>
<dbReference type="Proteomes" id="UP000005289">
    <property type="component" value="Chromosome"/>
</dbReference>
<proteinExistence type="predicted"/>
<dbReference type="EMBL" id="CP007029">
    <property type="protein sequence ID" value="AHE99730.1"/>
    <property type="molecule type" value="Genomic_DNA"/>
</dbReference>
<dbReference type="HOGENOM" id="CLU_145353_1_0_6"/>
<sequence length="73" mass="8677">MQRLEEADITLIERRDGLIREYRFGGRLFMVEVIPRYGRPYYLLDTTGDGMLDTRRPGLGPDFVPPQWILFTW</sequence>
<protein>
    <recommendedName>
        <fullName evidence="3">DUF2782 domain-containing protein</fullName>
    </recommendedName>
</protein>
<gene>
    <name evidence="1" type="ORF">THITH_17125</name>
</gene>
<organism evidence="1 2">
    <name type="scientific">Thioalkalivibrio paradoxus ARh 1</name>
    <dbReference type="NCBI Taxonomy" id="713585"/>
    <lineage>
        <taxon>Bacteria</taxon>
        <taxon>Pseudomonadati</taxon>
        <taxon>Pseudomonadota</taxon>
        <taxon>Gammaproteobacteria</taxon>
        <taxon>Chromatiales</taxon>
        <taxon>Ectothiorhodospiraceae</taxon>
        <taxon>Thioalkalivibrio</taxon>
    </lineage>
</organism>
<dbReference type="KEGG" id="tti:THITH_17125"/>
<evidence type="ECO:0000313" key="1">
    <source>
        <dbReference type="EMBL" id="AHE99730.1"/>
    </source>
</evidence>
<evidence type="ECO:0000313" key="2">
    <source>
        <dbReference type="Proteomes" id="UP000005289"/>
    </source>
</evidence>
<dbReference type="Gene3D" id="2.20.130.30">
    <property type="entry name" value="Protein of unknown function DUF2782"/>
    <property type="match status" value="1"/>
</dbReference>